<dbReference type="PANTHER" id="PTHR43400:SF10">
    <property type="entry name" value="3-OXOSTEROID 1-DEHYDROGENASE"/>
    <property type="match status" value="1"/>
</dbReference>
<keyword evidence="3" id="KW-0274">FAD</keyword>
<evidence type="ECO:0000313" key="7">
    <source>
        <dbReference type="EMBL" id="GMA39458.1"/>
    </source>
</evidence>
<dbReference type="InterPro" id="IPR050315">
    <property type="entry name" value="FAD-oxidoreductase_2"/>
</dbReference>
<protein>
    <recommendedName>
        <fullName evidence="6">FAD-dependent oxidoreductase 2 FAD-binding domain-containing protein</fullName>
    </recommendedName>
</protein>
<dbReference type="EMBL" id="BSUO01000001">
    <property type="protein sequence ID" value="GMA39458.1"/>
    <property type="molecule type" value="Genomic_DNA"/>
</dbReference>
<proteinExistence type="predicted"/>
<name>A0ABQ6ING0_9MICO</name>
<evidence type="ECO:0000256" key="3">
    <source>
        <dbReference type="ARBA" id="ARBA00022827"/>
    </source>
</evidence>
<keyword evidence="2" id="KW-0285">Flavoprotein</keyword>
<feature type="domain" description="FAD-dependent oxidoreductase 2 FAD-binding" evidence="6">
    <location>
        <begin position="31"/>
        <end position="218"/>
    </location>
</feature>
<evidence type="ECO:0000256" key="4">
    <source>
        <dbReference type="ARBA" id="ARBA00023002"/>
    </source>
</evidence>
<evidence type="ECO:0000313" key="8">
    <source>
        <dbReference type="Proteomes" id="UP001157126"/>
    </source>
</evidence>
<sequence>MTTDTPGTTSTGTLTEPAAGPHTTVAEQEVDVVVVGAGTGMLAALTAAEAGLSVLVVEKSEYVGGSTALSGGGFWIPTNPLLREAGVADSTERVREYLTAVIDGETLPERWGTFVEHGPAAVETLRRTTPLSFLHMADYADYFPELPGGSATGRAMEPSPFDARTLGERRAHIRPPAMAAPIPMPITGRSYRWVNLVARHPRGLFTSAKLVAMGVGGLALRREYIAGGGALAAGL</sequence>
<dbReference type="SUPFAM" id="SSF51905">
    <property type="entry name" value="FAD/NAD(P)-binding domain"/>
    <property type="match status" value="1"/>
</dbReference>
<dbReference type="Proteomes" id="UP001157126">
    <property type="component" value="Unassembled WGS sequence"/>
</dbReference>
<accession>A0ABQ6ING0</accession>
<dbReference type="PANTHER" id="PTHR43400">
    <property type="entry name" value="FUMARATE REDUCTASE"/>
    <property type="match status" value="1"/>
</dbReference>
<keyword evidence="8" id="KW-1185">Reference proteome</keyword>
<organism evidence="7 8">
    <name type="scientific">Mobilicoccus caccae</name>
    <dbReference type="NCBI Taxonomy" id="1859295"/>
    <lineage>
        <taxon>Bacteria</taxon>
        <taxon>Bacillati</taxon>
        <taxon>Actinomycetota</taxon>
        <taxon>Actinomycetes</taxon>
        <taxon>Micrococcales</taxon>
        <taxon>Dermatophilaceae</taxon>
        <taxon>Mobilicoccus</taxon>
    </lineage>
</organism>
<reference evidence="8" key="1">
    <citation type="journal article" date="2019" name="Int. J. Syst. Evol. Microbiol.">
        <title>The Global Catalogue of Microorganisms (GCM) 10K type strain sequencing project: providing services to taxonomists for standard genome sequencing and annotation.</title>
        <authorList>
            <consortium name="The Broad Institute Genomics Platform"/>
            <consortium name="The Broad Institute Genome Sequencing Center for Infectious Disease"/>
            <person name="Wu L."/>
            <person name="Ma J."/>
        </authorList>
    </citation>
    <scope>NUCLEOTIDE SEQUENCE [LARGE SCALE GENOMIC DNA]</scope>
    <source>
        <strain evidence="8">NBRC 113072</strain>
    </source>
</reference>
<evidence type="ECO:0000256" key="2">
    <source>
        <dbReference type="ARBA" id="ARBA00022630"/>
    </source>
</evidence>
<feature type="compositionally biased region" description="Low complexity" evidence="5">
    <location>
        <begin position="1"/>
        <end position="15"/>
    </location>
</feature>
<dbReference type="Gene3D" id="3.50.50.60">
    <property type="entry name" value="FAD/NAD(P)-binding domain"/>
    <property type="match status" value="1"/>
</dbReference>
<comment type="caution">
    <text evidence="7">The sequence shown here is derived from an EMBL/GenBank/DDBJ whole genome shotgun (WGS) entry which is preliminary data.</text>
</comment>
<gene>
    <name evidence="7" type="ORF">GCM10025883_15030</name>
</gene>
<dbReference type="InterPro" id="IPR036188">
    <property type="entry name" value="FAD/NAD-bd_sf"/>
</dbReference>
<feature type="region of interest" description="Disordered" evidence="5">
    <location>
        <begin position="1"/>
        <end position="23"/>
    </location>
</feature>
<evidence type="ECO:0000259" key="6">
    <source>
        <dbReference type="Pfam" id="PF00890"/>
    </source>
</evidence>
<comment type="cofactor">
    <cofactor evidence="1">
        <name>FAD</name>
        <dbReference type="ChEBI" id="CHEBI:57692"/>
    </cofactor>
</comment>
<dbReference type="InterPro" id="IPR003953">
    <property type="entry name" value="FAD-dep_OxRdtase_2_FAD-bd"/>
</dbReference>
<keyword evidence="4" id="KW-0560">Oxidoreductase</keyword>
<evidence type="ECO:0000256" key="1">
    <source>
        <dbReference type="ARBA" id="ARBA00001974"/>
    </source>
</evidence>
<dbReference type="Pfam" id="PF00890">
    <property type="entry name" value="FAD_binding_2"/>
    <property type="match status" value="1"/>
</dbReference>
<evidence type="ECO:0000256" key="5">
    <source>
        <dbReference type="SAM" id="MobiDB-lite"/>
    </source>
</evidence>